<keyword evidence="3" id="KW-1185">Reference proteome</keyword>
<gene>
    <name evidence="2" type="ORF">QH73_0018725</name>
</gene>
<dbReference type="Pfam" id="PF13430">
    <property type="entry name" value="DUF4112"/>
    <property type="match status" value="1"/>
</dbReference>
<keyword evidence="1" id="KW-1133">Transmembrane helix</keyword>
<keyword evidence="1" id="KW-0472">Membrane</keyword>
<comment type="caution">
    <text evidence="2">The sequence shown here is derived from an EMBL/GenBank/DDBJ whole genome shotgun (WGS) entry which is preliminary data.</text>
</comment>
<evidence type="ECO:0000313" key="2">
    <source>
        <dbReference type="EMBL" id="NHC36653.1"/>
    </source>
</evidence>
<proteinExistence type="predicted"/>
<reference evidence="2 3" key="1">
    <citation type="journal article" date="2015" name="Genome Announc.">
        <title>Draft Genome Sequence of the Terrestrial Cyanobacterium Scytonema millei VB511283, Isolated from Eastern India.</title>
        <authorList>
            <person name="Sen D."/>
            <person name="Chandrababunaidu M.M."/>
            <person name="Singh D."/>
            <person name="Sanghi N."/>
            <person name="Ghorai A."/>
            <person name="Mishra G.P."/>
            <person name="Madduluri M."/>
            <person name="Adhikary S.P."/>
            <person name="Tripathy S."/>
        </authorList>
    </citation>
    <scope>NUCLEOTIDE SEQUENCE [LARGE SCALE GENOMIC DNA]</scope>
    <source>
        <strain evidence="2 3">VB511283</strain>
    </source>
</reference>
<dbReference type="OrthoDB" id="513552at2"/>
<accession>A0A9X5E869</accession>
<organism evidence="2 3">
    <name type="scientific">Scytonema millei VB511283</name>
    <dbReference type="NCBI Taxonomy" id="1245923"/>
    <lineage>
        <taxon>Bacteria</taxon>
        <taxon>Bacillati</taxon>
        <taxon>Cyanobacteriota</taxon>
        <taxon>Cyanophyceae</taxon>
        <taxon>Nostocales</taxon>
        <taxon>Scytonemataceae</taxon>
        <taxon>Scytonema</taxon>
    </lineage>
</organism>
<dbReference type="Proteomes" id="UP000031532">
    <property type="component" value="Unassembled WGS sequence"/>
</dbReference>
<evidence type="ECO:0000256" key="1">
    <source>
        <dbReference type="SAM" id="Phobius"/>
    </source>
</evidence>
<dbReference type="EMBL" id="JTJC03000005">
    <property type="protein sequence ID" value="NHC36653.1"/>
    <property type="molecule type" value="Genomic_DNA"/>
</dbReference>
<evidence type="ECO:0000313" key="3">
    <source>
        <dbReference type="Proteomes" id="UP000031532"/>
    </source>
</evidence>
<dbReference type="RefSeq" id="WP_039715935.1">
    <property type="nucleotide sequence ID" value="NZ_JTJC03000005.1"/>
</dbReference>
<dbReference type="AlphaFoldDB" id="A0A9X5E869"/>
<protein>
    <submittedName>
        <fullName evidence="2">DUF4112 domain-containing protein</fullName>
    </submittedName>
</protein>
<dbReference type="PANTHER" id="PTHR35519:SF2">
    <property type="entry name" value="PH DOMAIN PROTEIN"/>
    <property type="match status" value="1"/>
</dbReference>
<dbReference type="PANTHER" id="PTHR35519">
    <property type="entry name" value="MEMBRANE PROTEINS"/>
    <property type="match status" value="1"/>
</dbReference>
<feature type="transmembrane region" description="Helical" evidence="1">
    <location>
        <begin position="133"/>
        <end position="161"/>
    </location>
</feature>
<sequence>MSRTSPIPVVTNHPRLAIIQRLRKLTHLMDNAIAIPGTKFRIGLDPILGLLPGAGDFIGTALSAYIVLEAVRLGLPKETLGKMVSNILLESVVGTVPIVGDWFDFAWKANVKNLELIETHLGVTNISKPANRWLMFLLVIGFLIIGIGLVTLSVLVFKLLLNAVTS</sequence>
<keyword evidence="1" id="KW-0812">Transmembrane</keyword>
<dbReference type="InterPro" id="IPR025187">
    <property type="entry name" value="DUF4112"/>
</dbReference>
<name>A0A9X5E869_9CYAN</name>